<name>A0A3E2GS09_SCYLI</name>
<dbReference type="Gene3D" id="3.30.565.10">
    <property type="entry name" value="Histidine kinase-like ATPase, C-terminal domain"/>
    <property type="match status" value="1"/>
</dbReference>
<dbReference type="SUPFAM" id="SSF55874">
    <property type="entry name" value="ATPase domain of HSP90 chaperone/DNA topoisomerase II/histidine kinase"/>
    <property type="match status" value="1"/>
</dbReference>
<evidence type="ECO:0000313" key="3">
    <source>
        <dbReference type="Proteomes" id="UP000258309"/>
    </source>
</evidence>
<evidence type="ECO:0008006" key="4">
    <source>
        <dbReference type="Google" id="ProtNLM"/>
    </source>
</evidence>
<reference evidence="2 3" key="1">
    <citation type="submission" date="2018-05" db="EMBL/GenBank/DDBJ databases">
        <title>Draft genome sequence of Scytalidium lignicola DSM 105466, a ubiquitous saprotrophic fungus.</title>
        <authorList>
            <person name="Buettner E."/>
            <person name="Gebauer A.M."/>
            <person name="Hofrichter M."/>
            <person name="Liers C."/>
            <person name="Kellner H."/>
        </authorList>
    </citation>
    <scope>NUCLEOTIDE SEQUENCE [LARGE SCALE GENOMIC DNA]</scope>
    <source>
        <strain evidence="2 3">DSM 105466</strain>
    </source>
</reference>
<dbReference type="InterPro" id="IPR036890">
    <property type="entry name" value="HATPase_C_sf"/>
</dbReference>
<evidence type="ECO:0000313" key="2">
    <source>
        <dbReference type="EMBL" id="RFU23945.1"/>
    </source>
</evidence>
<feature type="compositionally biased region" description="Polar residues" evidence="1">
    <location>
        <begin position="1417"/>
        <end position="1428"/>
    </location>
</feature>
<feature type="compositionally biased region" description="Low complexity" evidence="1">
    <location>
        <begin position="1532"/>
        <end position="1548"/>
    </location>
</feature>
<dbReference type="InterPro" id="IPR052957">
    <property type="entry name" value="Auxin_embryo_med"/>
</dbReference>
<sequence length="1774" mass="201326">MMESPREFIEGIARSKGLFTESFRQQAEEEARDGRRGMLQAIQSADEIRKDHSGMLNIISTDLYTSRARFLMEVIQNADDNRYLVSSTPTLCISVSSQLVKIECNEIGFTEENVQALCRTGQSSKPPGQGYIGEKGIGFKSVFKIAKRAHVRSPPYYFQLDKDRMLGMITPEWDDEYFAVHPQEYQTTIILDRICDASTDFSTALQLDIEAFNPMVILFLRRLVRLQMTLSPPTSSQNGATMSRCFRRYTDTLYPEITTLENEDSGSKVHFYKRRHVLSFNGTEVRRPNLSRTEIVLAFPVELVSDTWIPKPKQLPTFAYLPLGNFGFKFIIQADFLTTSNRQSVDEDSSWNIKIARAIPQAFVNAVHIFNRQSRGLAQLAKTWPLFLKGTPDTPSQYWLNIREDILELLREHNLIQTRSGSYASPPSLMFLSWAHDRDEKPMFGTDDDYVSSAYPDSVRTVLRLHLGVRTPDSWWISRKLGDLHRSGSLHGRNRSLVWYSDLAKVILTPSEYECHSTYISELCELPLIPLSNGRWSIAPTLSNPIYFPQSLETRIPSGLPLTLVEEEACESIHRMELFELLGVQHCDISNIVGEIVGYHTRLTTANSSDIIGHAKYLYYARNYLEEGDMKEIYFDVLNERSFQKGSCLYADCSSSNELIELFSGYRDAHFLNPSYFQDFNAMEKRSFIDWLKSAADVATIPRLKTWTGSLHADFLWLLASRNDRVLSILRRHWNIYNFQVTSQIKRQLADRSFPCQTENLVPLCQSFIPLPHLVENCRELCGSNSCSFLVLSDGLPSDWTFLSLFDVGTEDNLDFYLWILEQPGFKTNPSVERAKRLYSEIQLRAGSNPEKVRNAFRKNVIALLDGTFVSASNCVYHAPQGFRAKPSLFAIYGDGLSNLFQNVLDIRIASSTEALAYLQQLRSNSSTTMQTVSSVYEYLQYYFQRCAIDPGSHVIAIPSALGSLEWKTPSECVWDDSEFSQNELQLRSKIAMRQIIEQHAPIAILFFTTIIKLQNAGIDELLSDLELLQRDGSDDSATIFRLYERIETYHRSSPAKIKRAFQTKPLVFLRGHNGNRGQWLTLELCIWGRTILRTKHALMPTLHQYRSLFRDTLGVPNVTLEMLVLGLLLAALGNSNAPSEGNITYCKDLMLDISRKRETNNELRPLRNAQCWPCRLPSGEAKLCAVGDFYVNDRQNLFDVFRTSQTFLDLDFDDSRKVIDLLRQLGCVSFLSEQVTMDTEPHLPLQIHDELTQNYQRRADALDKYFEHHECRSPYDSASLLESVRVWISPNIETHYHIPANGLTSRRFTVTRVEGGSCVRVDTELSLNVYFSSDQSKRDCALVTDFPRQLVEALQIRPANVATELHQYLEVPLGSLNMLLIRKGIIGEIPSLSADLEISESDEMSEDEQTHHEDSLQSSEAATSLTSPERRSSVTPLAAPVAELSIPSVAVTEQAVASSRSLSNRNFISRLSAVESPFHNPSAPSSLPTHEEAEEVSLSGLVTAEGIYSTSNRSRNTDRLWRFAQRSSIGPNASTNGTSNASNTPNAASFDMRQLESALLDVQTPVAPSVQTYVRRASWQRARVVPDRNQDERARDFEIGFLGEHYIFTVLRDRLRLPDFSGEVNWTSSLRSRAGFSTCADVSSDFKYLDKDGALTRYLQQMQFPYTRPAWLDTVLGDGNRPTYLLEVKSTPYQDPTTRFFMSGGQHALAKSLQVSSTRPTQIYAIVRVSGLDALEDSASHEPQWRVYLDPYSLGEGHILDFYVPTYTVTAIR</sequence>
<dbReference type="STRING" id="5539.A0A3E2GS09"/>
<comment type="caution">
    <text evidence="2">The sequence shown here is derived from an EMBL/GenBank/DDBJ whole genome shotgun (WGS) entry which is preliminary data.</text>
</comment>
<feature type="region of interest" description="Disordered" evidence="1">
    <location>
        <begin position="1528"/>
        <end position="1548"/>
    </location>
</feature>
<feature type="region of interest" description="Disordered" evidence="1">
    <location>
        <begin position="1478"/>
        <end position="1497"/>
    </location>
</feature>
<dbReference type="EMBL" id="NCSJ02000551">
    <property type="protein sequence ID" value="RFU23945.1"/>
    <property type="molecule type" value="Genomic_DNA"/>
</dbReference>
<dbReference type="Proteomes" id="UP000258309">
    <property type="component" value="Unassembled WGS sequence"/>
</dbReference>
<dbReference type="NCBIfam" id="NF047352">
    <property type="entry name" value="P_loop_sacsin"/>
    <property type="match status" value="1"/>
</dbReference>
<gene>
    <name evidence="2" type="ORF">B7463_g12390</name>
</gene>
<proteinExistence type="predicted"/>
<feature type="region of interest" description="Disordered" evidence="1">
    <location>
        <begin position="1400"/>
        <end position="1437"/>
    </location>
</feature>
<dbReference type="PANTHER" id="PTHR32387:SF0">
    <property type="entry name" value="PROTEIN NO VEIN"/>
    <property type="match status" value="1"/>
</dbReference>
<feature type="non-terminal residue" evidence="2">
    <location>
        <position position="1"/>
    </location>
</feature>
<dbReference type="OrthoDB" id="1262810at2759"/>
<feature type="non-terminal residue" evidence="2">
    <location>
        <position position="1774"/>
    </location>
</feature>
<organism evidence="2 3">
    <name type="scientific">Scytalidium lignicola</name>
    <name type="common">Hyphomycete</name>
    <dbReference type="NCBI Taxonomy" id="5539"/>
    <lineage>
        <taxon>Eukaryota</taxon>
        <taxon>Fungi</taxon>
        <taxon>Dikarya</taxon>
        <taxon>Ascomycota</taxon>
        <taxon>Pezizomycotina</taxon>
        <taxon>Leotiomycetes</taxon>
        <taxon>Leotiomycetes incertae sedis</taxon>
        <taxon>Scytalidium</taxon>
    </lineage>
</organism>
<protein>
    <recommendedName>
        <fullName evidence="4">Protein NO VEIN C-terminal domain-containing protein</fullName>
    </recommendedName>
</protein>
<dbReference type="OMA" id="ACENTEF"/>
<dbReference type="PANTHER" id="PTHR32387">
    <property type="entry name" value="WU:FJ29H11"/>
    <property type="match status" value="1"/>
</dbReference>
<keyword evidence="3" id="KW-1185">Reference proteome</keyword>
<evidence type="ECO:0000256" key="1">
    <source>
        <dbReference type="SAM" id="MobiDB-lite"/>
    </source>
</evidence>
<accession>A0A3E2GS09</accession>